<dbReference type="AlphaFoldDB" id="A0A0C1EHG8"/>
<feature type="domain" description="Filamentous haemagglutinin FhaB/tRNA nuclease CdiA-like TPS" evidence="1">
    <location>
        <begin position="2"/>
        <end position="149"/>
    </location>
</feature>
<sequence>MIINEVTHANPSQLRGMLEVAGHGASVVIANPWGITCNGCGFINTPYASLTTGVPQFDAQGHLTGYRVEKGNVTIEGSGLDAKSQDYLAIMTRALTVNAAIHAKDLQVVLGTNHVDVHTGKVSAITVPNPDKPQYALDVSQLGGMYANKT</sequence>
<evidence type="ECO:0000313" key="3">
    <source>
        <dbReference type="Proteomes" id="UP000031307"/>
    </source>
</evidence>
<dbReference type="PATRIC" id="fig|83552.4.peg.2816"/>
<comment type="caution">
    <text evidence="2">The sequence shown here is derived from an EMBL/GenBank/DDBJ whole genome shotgun (WGS) entry which is preliminary data.</text>
</comment>
<gene>
    <name evidence="2" type="ORF">DB43_BG00020</name>
</gene>
<protein>
    <recommendedName>
        <fullName evidence="1">Filamentous haemagglutinin FhaB/tRNA nuclease CdiA-like TPS domain-containing protein</fullName>
    </recommendedName>
</protein>
<dbReference type="EMBL" id="JSAM01000136">
    <property type="protein sequence ID" value="KIA76074.1"/>
    <property type="molecule type" value="Genomic_DNA"/>
</dbReference>
<evidence type="ECO:0000313" key="2">
    <source>
        <dbReference type="EMBL" id="KIA76074.1"/>
    </source>
</evidence>
<organism evidence="2 3">
    <name type="scientific">Parachlamydia acanthamoebae</name>
    <dbReference type="NCBI Taxonomy" id="83552"/>
    <lineage>
        <taxon>Bacteria</taxon>
        <taxon>Pseudomonadati</taxon>
        <taxon>Chlamydiota</taxon>
        <taxon>Chlamydiia</taxon>
        <taxon>Parachlamydiales</taxon>
        <taxon>Parachlamydiaceae</taxon>
        <taxon>Parachlamydia</taxon>
    </lineage>
</organism>
<dbReference type="RefSeq" id="WP_039378485.1">
    <property type="nucleotide sequence ID" value="NZ_JSAM01000136.1"/>
</dbReference>
<accession>A0A0C1EHG8</accession>
<dbReference type="Pfam" id="PF05860">
    <property type="entry name" value="TPS"/>
    <property type="match status" value="1"/>
</dbReference>
<dbReference type="InterPro" id="IPR008638">
    <property type="entry name" value="FhaB/CdiA-like_TPS"/>
</dbReference>
<dbReference type="InterPro" id="IPR012334">
    <property type="entry name" value="Pectin_lyas_fold"/>
</dbReference>
<dbReference type="Proteomes" id="UP000031307">
    <property type="component" value="Unassembled WGS sequence"/>
</dbReference>
<dbReference type="Gene3D" id="2.160.20.10">
    <property type="entry name" value="Single-stranded right-handed beta-helix, Pectin lyase-like"/>
    <property type="match status" value="1"/>
</dbReference>
<evidence type="ECO:0000259" key="1">
    <source>
        <dbReference type="Pfam" id="PF05860"/>
    </source>
</evidence>
<name>A0A0C1EHG8_9BACT</name>
<dbReference type="SUPFAM" id="SSF51126">
    <property type="entry name" value="Pectin lyase-like"/>
    <property type="match status" value="1"/>
</dbReference>
<reference evidence="2 3" key="1">
    <citation type="journal article" date="2014" name="Mol. Biol. Evol.">
        <title>Massive expansion of Ubiquitination-related gene families within the Chlamydiae.</title>
        <authorList>
            <person name="Domman D."/>
            <person name="Collingro A."/>
            <person name="Lagkouvardos I."/>
            <person name="Gehre L."/>
            <person name="Weinmaier T."/>
            <person name="Rattei T."/>
            <person name="Subtil A."/>
            <person name="Horn M."/>
        </authorList>
    </citation>
    <scope>NUCLEOTIDE SEQUENCE [LARGE SCALE GENOMIC DNA]</scope>
    <source>
        <strain evidence="2 3">OEW1</strain>
    </source>
</reference>
<dbReference type="NCBIfam" id="TIGR01901">
    <property type="entry name" value="adhes_NPXG"/>
    <property type="match status" value="1"/>
</dbReference>
<proteinExistence type="predicted"/>
<dbReference type="InterPro" id="IPR011050">
    <property type="entry name" value="Pectin_lyase_fold/virulence"/>
</dbReference>